<dbReference type="RefSeq" id="WP_263037171.1">
    <property type="nucleotide sequence ID" value="NZ_JAOTPL010000004.1"/>
</dbReference>
<organism evidence="8 9">
    <name type="scientific">Haoranjiania flava</name>
    <dbReference type="NCBI Taxonomy" id="1856322"/>
    <lineage>
        <taxon>Bacteria</taxon>
        <taxon>Pseudomonadati</taxon>
        <taxon>Bacteroidota</taxon>
        <taxon>Chitinophagia</taxon>
        <taxon>Chitinophagales</taxon>
        <taxon>Chitinophagaceae</taxon>
        <taxon>Haoranjiania</taxon>
    </lineage>
</organism>
<keyword evidence="4 7" id="KW-0326">Glycosidase</keyword>
<feature type="site" description="Important for catalytic activity, responsible for pKa modulation of the active site Glu and correct orientation of both the proton donor and substrate" evidence="6">
    <location>
        <position position="171"/>
    </location>
</feature>
<name>A0AAE3IKW7_9BACT</name>
<proteinExistence type="inferred from homology"/>
<dbReference type="Gene3D" id="2.115.10.20">
    <property type="entry name" value="Glycosyl hydrolase domain, family 43"/>
    <property type="match status" value="1"/>
</dbReference>
<evidence type="ECO:0000256" key="5">
    <source>
        <dbReference type="PIRSR" id="PIRSR606710-1"/>
    </source>
</evidence>
<accession>A0AAE3IKW7</accession>
<dbReference type="Pfam" id="PF04616">
    <property type="entry name" value="Glyco_hydro_43"/>
    <property type="match status" value="1"/>
</dbReference>
<evidence type="ECO:0000256" key="3">
    <source>
        <dbReference type="ARBA" id="ARBA00022801"/>
    </source>
</evidence>
<dbReference type="CDD" id="cd18616">
    <property type="entry name" value="GH43_ABN-like"/>
    <property type="match status" value="1"/>
</dbReference>
<comment type="pathway">
    <text evidence="1">Glycan metabolism; L-arabinan degradation.</text>
</comment>
<dbReference type="EMBL" id="JAOTPL010000004">
    <property type="protein sequence ID" value="MCU7693684.1"/>
    <property type="molecule type" value="Genomic_DNA"/>
</dbReference>
<evidence type="ECO:0000256" key="1">
    <source>
        <dbReference type="ARBA" id="ARBA00004834"/>
    </source>
</evidence>
<gene>
    <name evidence="8" type="ORF">OD355_04035</name>
</gene>
<evidence type="ECO:0000256" key="7">
    <source>
        <dbReference type="RuleBase" id="RU361187"/>
    </source>
</evidence>
<feature type="active site" description="Proton donor" evidence="5">
    <location>
        <position position="223"/>
    </location>
</feature>
<keyword evidence="9" id="KW-1185">Reference proteome</keyword>
<dbReference type="Proteomes" id="UP001209317">
    <property type="component" value="Unassembled WGS sequence"/>
</dbReference>
<evidence type="ECO:0000313" key="8">
    <source>
        <dbReference type="EMBL" id="MCU7693684.1"/>
    </source>
</evidence>
<keyword evidence="3 7" id="KW-0378">Hydrolase</keyword>
<dbReference type="PANTHER" id="PTHR43301:SF3">
    <property type="entry name" value="ARABINAN ENDO-1,5-ALPHA-L-ARABINOSIDASE A-RELATED"/>
    <property type="match status" value="1"/>
</dbReference>
<evidence type="ECO:0000256" key="4">
    <source>
        <dbReference type="ARBA" id="ARBA00023295"/>
    </source>
</evidence>
<feature type="active site" description="Proton acceptor" evidence="5">
    <location>
        <position position="52"/>
    </location>
</feature>
<dbReference type="GO" id="GO:0005975">
    <property type="term" value="P:carbohydrate metabolic process"/>
    <property type="evidence" value="ECO:0007669"/>
    <property type="project" value="InterPro"/>
</dbReference>
<evidence type="ECO:0000256" key="2">
    <source>
        <dbReference type="ARBA" id="ARBA00009865"/>
    </source>
</evidence>
<dbReference type="InterPro" id="IPR050727">
    <property type="entry name" value="GH43_arabinanases"/>
</dbReference>
<dbReference type="GO" id="GO:0004553">
    <property type="term" value="F:hydrolase activity, hydrolyzing O-glycosyl compounds"/>
    <property type="evidence" value="ECO:0007669"/>
    <property type="project" value="InterPro"/>
</dbReference>
<dbReference type="InterPro" id="IPR006710">
    <property type="entry name" value="Glyco_hydro_43"/>
</dbReference>
<dbReference type="InterPro" id="IPR023296">
    <property type="entry name" value="Glyco_hydro_beta-prop_sf"/>
</dbReference>
<sequence>MKYYLSQILLLTTILLSCGKGVSSKAKDTIPNNPNPVELQYRNPVFKPILADPTIIKDPNSDYFYAYGTEDYWSMDGKNHLVAIIKSKDLINWKYIGDAFTQKPGWKAAGGIWAPDIQFINGKFHLYYSYSVWADPNPGVGLAIASNPEGPFEDQGKMFFSDELGAKNCIDPFYFEESGKKYLFVGSYSNEPGNGTFGVQLSDDAKSVPDVSKKFKIAAGDFEATVIHNRGDYYYFFGSKNNCCNGANSTYQIRVARAKQLIGPYLDKNGNDIIHAGNGSLVLQRNTSFAGPGHNTKLITDKDGSDWILYHAMDVKNALIGTVNQRALMLDKVHWSPDGWPTVNDGFPSSSSVIKPHF</sequence>
<dbReference type="PANTHER" id="PTHR43301">
    <property type="entry name" value="ARABINAN ENDO-1,5-ALPHA-L-ARABINOSIDASE"/>
    <property type="match status" value="1"/>
</dbReference>
<evidence type="ECO:0000256" key="6">
    <source>
        <dbReference type="PIRSR" id="PIRSR606710-2"/>
    </source>
</evidence>
<evidence type="ECO:0000313" key="9">
    <source>
        <dbReference type="Proteomes" id="UP001209317"/>
    </source>
</evidence>
<reference evidence="8" key="1">
    <citation type="submission" date="2022-10" db="EMBL/GenBank/DDBJ databases">
        <authorList>
            <person name="Kim H.S."/>
            <person name="Kim J.-S."/>
            <person name="Suh M.K."/>
            <person name="Eom M.K."/>
            <person name="Lee J.-S."/>
        </authorList>
    </citation>
    <scope>NUCLEOTIDE SEQUENCE</scope>
    <source>
        <strain evidence="8">LIP-5</strain>
    </source>
</reference>
<dbReference type="PROSITE" id="PS51257">
    <property type="entry name" value="PROKAR_LIPOPROTEIN"/>
    <property type="match status" value="1"/>
</dbReference>
<dbReference type="SUPFAM" id="SSF75005">
    <property type="entry name" value="Arabinanase/levansucrase/invertase"/>
    <property type="match status" value="1"/>
</dbReference>
<comment type="similarity">
    <text evidence="2 7">Belongs to the glycosyl hydrolase 43 family.</text>
</comment>
<comment type="caution">
    <text evidence="8">The sequence shown here is derived from an EMBL/GenBank/DDBJ whole genome shotgun (WGS) entry which is preliminary data.</text>
</comment>
<protein>
    <submittedName>
        <fullName evidence="8">Family 43 glycosylhydrolase</fullName>
    </submittedName>
</protein>
<dbReference type="AlphaFoldDB" id="A0AAE3IKW7"/>